<feature type="region of interest" description="Disordered" evidence="1">
    <location>
        <begin position="265"/>
        <end position="319"/>
    </location>
</feature>
<dbReference type="OrthoDB" id="10065076at2759"/>
<feature type="compositionally biased region" description="Acidic residues" evidence="1">
    <location>
        <begin position="80"/>
        <end position="99"/>
    </location>
</feature>
<dbReference type="Pfam" id="PF15238">
    <property type="entry name" value="TEADIR3"/>
    <property type="match status" value="1"/>
</dbReference>
<evidence type="ECO:0000313" key="3">
    <source>
        <dbReference type="RefSeq" id="XP_034276600.1"/>
    </source>
</evidence>
<dbReference type="AlphaFoldDB" id="A0A6P9C9P3"/>
<dbReference type="CTD" id="105371045"/>
<dbReference type="Proteomes" id="UP001652622">
    <property type="component" value="Unplaced"/>
</dbReference>
<name>A0A6P9C9P3_PANGU</name>
<evidence type="ECO:0000313" key="2">
    <source>
        <dbReference type="Proteomes" id="UP001652622"/>
    </source>
</evidence>
<dbReference type="OMA" id="ESFWREP"/>
<proteinExistence type="predicted"/>
<organism evidence="2 3">
    <name type="scientific">Pantherophis guttatus</name>
    <name type="common">Corn snake</name>
    <name type="synonym">Elaphe guttata</name>
    <dbReference type="NCBI Taxonomy" id="94885"/>
    <lineage>
        <taxon>Eukaryota</taxon>
        <taxon>Metazoa</taxon>
        <taxon>Chordata</taxon>
        <taxon>Craniata</taxon>
        <taxon>Vertebrata</taxon>
        <taxon>Euteleostomi</taxon>
        <taxon>Lepidosauria</taxon>
        <taxon>Squamata</taxon>
        <taxon>Bifurcata</taxon>
        <taxon>Unidentata</taxon>
        <taxon>Episquamata</taxon>
        <taxon>Toxicofera</taxon>
        <taxon>Serpentes</taxon>
        <taxon>Colubroidea</taxon>
        <taxon>Colubridae</taxon>
        <taxon>Colubrinae</taxon>
        <taxon>Pantherophis</taxon>
    </lineage>
</organism>
<gene>
    <name evidence="3" type="primary">PERCC1</name>
</gene>
<accession>A0A6P9C9P3</accession>
<evidence type="ECO:0000256" key="1">
    <source>
        <dbReference type="SAM" id="MobiDB-lite"/>
    </source>
</evidence>
<dbReference type="GeneID" id="117667388"/>
<dbReference type="InParanoid" id="A0A6P9C9P3"/>
<dbReference type="InterPro" id="IPR053819">
    <property type="entry name" value="TEADIR3_omega_loop"/>
</dbReference>
<reference evidence="3" key="1">
    <citation type="submission" date="2025-08" db="UniProtKB">
        <authorList>
            <consortium name="RefSeq"/>
        </authorList>
    </citation>
    <scope>IDENTIFICATION</scope>
    <source>
        <tissue evidence="3">Blood</tissue>
    </source>
</reference>
<dbReference type="RefSeq" id="XP_034276600.1">
    <property type="nucleotide sequence ID" value="XM_034420709.2"/>
</dbReference>
<feature type="compositionally biased region" description="Polar residues" evidence="1">
    <location>
        <begin position="294"/>
        <end position="304"/>
    </location>
</feature>
<feature type="region of interest" description="Disordered" evidence="1">
    <location>
        <begin position="79"/>
        <end position="99"/>
    </location>
</feature>
<feature type="compositionally biased region" description="Basic and acidic residues" evidence="1">
    <location>
        <begin position="305"/>
        <end position="319"/>
    </location>
</feature>
<protein>
    <submittedName>
        <fullName evidence="3">Protein PERCC1</fullName>
    </submittedName>
</protein>
<dbReference type="KEGG" id="pgut:117667388"/>
<keyword evidence="2" id="KW-1185">Reference proteome</keyword>
<sequence length="319" mass="36354">MCGKLAEKEAEGDYLQRSADSHFFVGICLIQKVKPLNSEEEKMAAGVIQTLSKFRLPTEFQHPFLTSIAGQEMSFQYFSGEDDTEEEEEDEAEEEGREEMELEEDLVSSAHEDATMEVNPSVNNTKKTLQLLQFAERISNDIQRYFGKKNKGQDEEEGVEESSCNAYEDFYSPPLPGRAISYTDLIRISQRGEMEDEEDSSDSHKTFEQLWRSLCGKDEKLGPLAELFEYGFCRCLQRHLSPDNKKLMRLERKFAHVTPMQSRKLPQSFWREPTVSPIGTPNGNPPDFSDLLANWTSESGQEELNASREHLGEVTGDGH</sequence>